<keyword evidence="5" id="KW-0732">Signal</keyword>
<dbReference type="Gene3D" id="1.10.110.10">
    <property type="entry name" value="Plant lipid-transfer and hydrophobic proteins"/>
    <property type="match status" value="1"/>
</dbReference>
<evidence type="ECO:0000256" key="5">
    <source>
        <dbReference type="SAM" id="SignalP"/>
    </source>
</evidence>
<dbReference type="InterPro" id="IPR000528">
    <property type="entry name" value="Plant_nsLTP"/>
</dbReference>
<accession>A0A7N0T6N5</accession>
<dbReference type="PROSITE" id="PS00597">
    <property type="entry name" value="PLANT_LTP"/>
    <property type="match status" value="1"/>
</dbReference>
<keyword evidence="4" id="KW-0446">Lipid-binding</keyword>
<dbReference type="PANTHER" id="PTHR33076">
    <property type="entry name" value="NON-SPECIFIC LIPID-TRANSFER PROTEIN 2-RELATED"/>
    <property type="match status" value="1"/>
</dbReference>
<dbReference type="Pfam" id="PF00234">
    <property type="entry name" value="Tryp_alpha_amyl"/>
    <property type="match status" value="1"/>
</dbReference>
<sequence>MASSLKIATIFLLCLFVAQPFAAQATITCGTVARALGPCIPYLQGKGAVATACCGGVRSLLSAASTTPDRQQVCRCLKSAAGSVRGLNYRAAAGLPGACRVSIPYAISPKTDCTKVR</sequence>
<evidence type="ECO:0000259" key="6">
    <source>
        <dbReference type="SMART" id="SM00499"/>
    </source>
</evidence>
<evidence type="ECO:0000313" key="8">
    <source>
        <dbReference type="Proteomes" id="UP000594263"/>
    </source>
</evidence>
<dbReference type="AlphaFoldDB" id="A0A7N0T6N5"/>
<keyword evidence="8" id="KW-1185">Reference proteome</keyword>
<dbReference type="EnsemblPlants" id="Kaladp0024s0434.1.v1.1">
    <property type="protein sequence ID" value="Kaladp0024s0434.1.v1.1"/>
    <property type="gene ID" value="Kaladp0024s0434.v1.1"/>
</dbReference>
<feature type="signal peptide" evidence="5">
    <location>
        <begin position="1"/>
        <end position="25"/>
    </location>
</feature>
<feature type="chain" id="PRO_5029820864" description="Non-specific lipid-transfer protein" evidence="5">
    <location>
        <begin position="26"/>
        <end position="117"/>
    </location>
</feature>
<comment type="function">
    <text evidence="4">Plant non-specific lipid-transfer proteins transfer phospholipids as well as galactolipids across membranes. May play a role in wax or cutin deposition in the cell walls of expanding epidermal cells and certain secretory tissues.</text>
</comment>
<evidence type="ECO:0000256" key="1">
    <source>
        <dbReference type="ARBA" id="ARBA00009748"/>
    </source>
</evidence>
<dbReference type="OMA" id="CNVHIPY"/>
<organism evidence="7 8">
    <name type="scientific">Kalanchoe fedtschenkoi</name>
    <name type="common">Lavender scallops</name>
    <name type="synonym">South American air plant</name>
    <dbReference type="NCBI Taxonomy" id="63787"/>
    <lineage>
        <taxon>Eukaryota</taxon>
        <taxon>Viridiplantae</taxon>
        <taxon>Streptophyta</taxon>
        <taxon>Embryophyta</taxon>
        <taxon>Tracheophyta</taxon>
        <taxon>Spermatophyta</taxon>
        <taxon>Magnoliopsida</taxon>
        <taxon>eudicotyledons</taxon>
        <taxon>Gunneridae</taxon>
        <taxon>Pentapetalae</taxon>
        <taxon>Saxifragales</taxon>
        <taxon>Crassulaceae</taxon>
        <taxon>Kalanchoe</taxon>
    </lineage>
</organism>
<proteinExistence type="inferred from homology"/>
<dbReference type="SMART" id="SM00499">
    <property type="entry name" value="AAI"/>
    <property type="match status" value="1"/>
</dbReference>
<dbReference type="PRINTS" id="PR00382">
    <property type="entry name" value="LIPIDTRNSFER"/>
</dbReference>
<name>A0A7N0T6N5_KALFE</name>
<dbReference type="SUPFAM" id="SSF47699">
    <property type="entry name" value="Bifunctional inhibitor/lipid-transfer protein/seed storage 2S albumin"/>
    <property type="match status" value="1"/>
</dbReference>
<keyword evidence="3" id="KW-1015">Disulfide bond</keyword>
<comment type="similarity">
    <text evidence="1 4">Belongs to the plant LTP family.</text>
</comment>
<dbReference type="Gramene" id="Kaladp0024s0434.1.v1.1">
    <property type="protein sequence ID" value="Kaladp0024s0434.1.v1.1"/>
    <property type="gene ID" value="Kaladp0024s0434.v1.1"/>
</dbReference>
<keyword evidence="2 4" id="KW-0813">Transport</keyword>
<dbReference type="GO" id="GO:0008289">
    <property type="term" value="F:lipid binding"/>
    <property type="evidence" value="ECO:0007669"/>
    <property type="project" value="UniProtKB-KW"/>
</dbReference>
<dbReference type="CDD" id="cd01960">
    <property type="entry name" value="nsLTP1"/>
    <property type="match status" value="1"/>
</dbReference>
<protein>
    <recommendedName>
        <fullName evidence="4">Non-specific lipid-transfer protein</fullName>
    </recommendedName>
</protein>
<evidence type="ECO:0000256" key="2">
    <source>
        <dbReference type="ARBA" id="ARBA00022448"/>
    </source>
</evidence>
<feature type="domain" description="Bifunctional inhibitor/plant lipid transfer protein/seed storage helical" evidence="6">
    <location>
        <begin position="29"/>
        <end position="113"/>
    </location>
</feature>
<dbReference type="Proteomes" id="UP000594263">
    <property type="component" value="Unplaced"/>
</dbReference>
<evidence type="ECO:0000256" key="3">
    <source>
        <dbReference type="ARBA" id="ARBA00023157"/>
    </source>
</evidence>
<dbReference type="InterPro" id="IPR016140">
    <property type="entry name" value="Bifunc_inhib/LTP/seed_store"/>
</dbReference>
<dbReference type="GO" id="GO:0006869">
    <property type="term" value="P:lipid transport"/>
    <property type="evidence" value="ECO:0007669"/>
    <property type="project" value="InterPro"/>
</dbReference>
<dbReference type="InterPro" id="IPR036312">
    <property type="entry name" value="Bifun_inhib/LTP/seed_sf"/>
</dbReference>
<evidence type="ECO:0000256" key="4">
    <source>
        <dbReference type="RuleBase" id="RU000628"/>
    </source>
</evidence>
<reference evidence="7" key="1">
    <citation type="submission" date="2021-01" db="UniProtKB">
        <authorList>
            <consortium name="EnsemblPlants"/>
        </authorList>
    </citation>
    <scope>IDENTIFICATION</scope>
</reference>
<evidence type="ECO:0000313" key="7">
    <source>
        <dbReference type="EnsemblPlants" id="Kaladp0024s0434.1.v1.1"/>
    </source>
</evidence>
<dbReference type="FunFam" id="1.10.110.10:FF:000002">
    <property type="entry name" value="Non-specific lipid-transfer protein"/>
    <property type="match status" value="1"/>
</dbReference>